<dbReference type="PANTHER" id="PTHR34932">
    <property type="entry name" value="TRPL TRANSLOCATION DEFECT PROTEIN 14"/>
    <property type="match status" value="1"/>
</dbReference>
<organism evidence="1 2">
    <name type="scientific">Necator americanus</name>
    <name type="common">Human hookworm</name>
    <dbReference type="NCBI Taxonomy" id="51031"/>
    <lineage>
        <taxon>Eukaryota</taxon>
        <taxon>Metazoa</taxon>
        <taxon>Ecdysozoa</taxon>
        <taxon>Nematoda</taxon>
        <taxon>Chromadorea</taxon>
        <taxon>Rhabditida</taxon>
        <taxon>Rhabditina</taxon>
        <taxon>Rhabditomorpha</taxon>
        <taxon>Strongyloidea</taxon>
        <taxon>Ancylostomatidae</taxon>
        <taxon>Bunostominae</taxon>
        <taxon>Necator</taxon>
    </lineage>
</organism>
<sequence length="222" mass="24608">MAPYNTAELSVCHGEVGTEVNESAHASATERIAWVDFRARDGQCFPTSWWWKGSLFHGRDRLATFFENIGWKVFTVPETATILLGGRVKFEELNCDQAYLFQKDLLKTMLQIEDVGRRLVVKAKLAMTGLLSMGKCLSATPAALPQYHVHCVLSSQTSDGMTTDERRPNMRRPVFTGHVGPSISSTRFVPSPLSSKMFSSFVSDVDEVLEPYLAELSAGPSV</sequence>
<protein>
    <submittedName>
        <fullName evidence="1">Uncharacterized protein</fullName>
    </submittedName>
</protein>
<dbReference type="Proteomes" id="UP001303046">
    <property type="component" value="Unassembled WGS sequence"/>
</dbReference>
<dbReference type="PANTHER" id="PTHR34932:SF1">
    <property type="entry name" value="TRPL TRANSLOCATION DEFECT PROTEIN 14"/>
    <property type="match status" value="1"/>
</dbReference>
<dbReference type="EMBL" id="JAVFWL010000006">
    <property type="protein sequence ID" value="KAK6764421.1"/>
    <property type="molecule type" value="Genomic_DNA"/>
</dbReference>
<accession>A0ABR1EP36</accession>
<gene>
    <name evidence="1" type="primary">Necator_chrX.g24824</name>
    <name evidence="1" type="ORF">RB195_024659</name>
</gene>
<comment type="caution">
    <text evidence="1">The sequence shown here is derived from an EMBL/GenBank/DDBJ whole genome shotgun (WGS) entry which is preliminary data.</text>
</comment>
<proteinExistence type="predicted"/>
<evidence type="ECO:0000313" key="2">
    <source>
        <dbReference type="Proteomes" id="UP001303046"/>
    </source>
</evidence>
<name>A0ABR1EP36_NECAM</name>
<keyword evidence="2" id="KW-1185">Reference proteome</keyword>
<dbReference type="InterPro" id="IPR053227">
    <property type="entry name" value="TRPL-trafficking_regulator"/>
</dbReference>
<evidence type="ECO:0000313" key="1">
    <source>
        <dbReference type="EMBL" id="KAK6764421.1"/>
    </source>
</evidence>
<reference evidence="1 2" key="1">
    <citation type="submission" date="2023-08" db="EMBL/GenBank/DDBJ databases">
        <title>A Necator americanus chromosomal reference genome.</title>
        <authorList>
            <person name="Ilik V."/>
            <person name="Petrzelkova K.J."/>
            <person name="Pardy F."/>
            <person name="Fuh T."/>
            <person name="Niatou-Singa F.S."/>
            <person name="Gouil Q."/>
            <person name="Baker L."/>
            <person name="Ritchie M.E."/>
            <person name="Jex A.R."/>
            <person name="Gazzola D."/>
            <person name="Li H."/>
            <person name="Toshio Fujiwara R."/>
            <person name="Zhan B."/>
            <person name="Aroian R.V."/>
            <person name="Pafco B."/>
            <person name="Schwarz E.M."/>
        </authorList>
    </citation>
    <scope>NUCLEOTIDE SEQUENCE [LARGE SCALE GENOMIC DNA]</scope>
    <source>
        <strain evidence="1 2">Aroian</strain>
        <tissue evidence="1">Whole animal</tissue>
    </source>
</reference>